<evidence type="ECO:0000256" key="4">
    <source>
        <dbReference type="ARBA" id="ARBA00023136"/>
    </source>
</evidence>
<dbReference type="SUPFAM" id="SSF57756">
    <property type="entry name" value="Retrovirus zinc finger-like domains"/>
    <property type="match status" value="1"/>
</dbReference>
<dbReference type="InterPro" id="IPR036946">
    <property type="entry name" value="G_retro_matrix_sf"/>
</dbReference>
<keyword evidence="8" id="KW-1185">Reference proteome</keyword>
<dbReference type="Gene3D" id="1.10.150.180">
    <property type="entry name" value="Gamma-retroviral matrix domain"/>
    <property type="match status" value="1"/>
</dbReference>
<dbReference type="PANTHER" id="PTHR33166">
    <property type="entry name" value="GAG_P30 DOMAIN-CONTAINING PROTEIN"/>
    <property type="match status" value="1"/>
</dbReference>
<dbReference type="Pfam" id="PF01140">
    <property type="entry name" value="Gag_MA"/>
    <property type="match status" value="1"/>
</dbReference>
<sequence length="482" mass="53676">MGSGQSIYAGTPLECMLNNWKAFRRQADYGMPLCKDALIKFCTVEWPTFGVGWPAGGTLKLKIVEAVHNVVTRDGHWDQYPYIDIWQDLTANPPPWLQECRAQAIRALMAQTPGQPVIPTAPDPMPPPPVYPGLPASPAQPLVVATPEDSPPRNPGDIKFAITKSPVVNKNTAEIDPTLELPLRETVGPTGDLTMIYVPFTTSDLYNWKHQNPSFSEDPAPLTAVFETLVSAHNPTWGDMKIALNTLLTAEERRLVFSKAKEGLVAGGVDAADVPTMLPETAPNWPHTDAENRGYHHRYALAIVQGMKRCIRKTPNWAKLYNIRQEKNENPAAFYERLCNTCKRYTDLDPEDVNGKRVLIPLFIGQSYEDIRKKLQKIDGASGKNIEELLEIALKIYDRRDDEERKKGARLLAMALKGESGKGGANTKGQTGVQEKGRGSRLGRNQCAICKEEGHWKNECPQRHNRREGSRNRTPPVFLAAS</sequence>
<dbReference type="InterPro" id="IPR008919">
    <property type="entry name" value="Retrov_capsid_N"/>
</dbReference>
<evidence type="ECO:0000256" key="3">
    <source>
        <dbReference type="ARBA" id="ARBA00022870"/>
    </source>
</evidence>
<dbReference type="Pfam" id="PF00098">
    <property type="entry name" value="zf-CCHC"/>
    <property type="match status" value="1"/>
</dbReference>
<evidence type="ECO:0000256" key="2">
    <source>
        <dbReference type="ARBA" id="ARBA00022511"/>
    </source>
</evidence>
<dbReference type="Gene3D" id="4.10.60.10">
    <property type="entry name" value="Zinc finger, CCHC-type"/>
    <property type="match status" value="1"/>
</dbReference>
<dbReference type="SMART" id="SM00343">
    <property type="entry name" value="ZnF_C2HC"/>
    <property type="match status" value="1"/>
</dbReference>
<dbReference type="Ensembl" id="ENSCSRT00000013928.1">
    <property type="protein sequence ID" value="ENSCSRP00000013383.1"/>
    <property type="gene ID" value="ENSCSRG00000010058.1"/>
</dbReference>
<feature type="region of interest" description="Disordered" evidence="5">
    <location>
        <begin position="458"/>
        <end position="482"/>
    </location>
</feature>
<dbReference type="AlphaFoldDB" id="A0A8C3XPN3"/>
<accession>A0A8C3XPN3</accession>
<organism evidence="7 8">
    <name type="scientific">Chelydra serpentina</name>
    <name type="common">Snapping turtle</name>
    <name type="synonym">Testudo serpentina</name>
    <dbReference type="NCBI Taxonomy" id="8475"/>
    <lineage>
        <taxon>Eukaryota</taxon>
        <taxon>Metazoa</taxon>
        <taxon>Chordata</taxon>
        <taxon>Craniata</taxon>
        <taxon>Vertebrata</taxon>
        <taxon>Euteleostomi</taxon>
        <taxon>Archelosauria</taxon>
        <taxon>Testudinata</taxon>
        <taxon>Testudines</taxon>
        <taxon>Cryptodira</taxon>
        <taxon>Durocryptodira</taxon>
        <taxon>Americhelydia</taxon>
        <taxon>Chelydroidea</taxon>
        <taxon>Chelydridae</taxon>
        <taxon>Chelydra</taxon>
    </lineage>
</organism>
<dbReference type="InterPro" id="IPR001878">
    <property type="entry name" value="Znf_CCHC"/>
</dbReference>
<proteinExistence type="predicted"/>
<dbReference type="InterPro" id="IPR036875">
    <property type="entry name" value="Znf_CCHC_sf"/>
</dbReference>
<name>A0A8C3XPN3_CHESE</name>
<dbReference type="InterPro" id="IPR003036">
    <property type="entry name" value="Gag_P30"/>
</dbReference>
<dbReference type="GO" id="GO:0008270">
    <property type="term" value="F:zinc ion binding"/>
    <property type="evidence" value="ECO:0007669"/>
    <property type="project" value="InterPro"/>
</dbReference>
<dbReference type="Ensembl" id="ENSCSRT00000013607.1">
    <property type="protein sequence ID" value="ENSCSRP00000013073.1"/>
    <property type="gene ID" value="ENSCSRG00000009809.1"/>
</dbReference>
<dbReference type="GO" id="GO:0003676">
    <property type="term" value="F:nucleic acid binding"/>
    <property type="evidence" value="ECO:0007669"/>
    <property type="project" value="InterPro"/>
</dbReference>
<dbReference type="SUPFAM" id="SSF47836">
    <property type="entry name" value="Retroviral matrix proteins"/>
    <property type="match status" value="1"/>
</dbReference>
<evidence type="ECO:0000313" key="8">
    <source>
        <dbReference type="Proteomes" id="UP000694403"/>
    </source>
</evidence>
<evidence type="ECO:0000313" key="7">
    <source>
        <dbReference type="Ensembl" id="ENSCSRP00000013383.1"/>
    </source>
</evidence>
<dbReference type="InterPro" id="IPR050462">
    <property type="entry name" value="Retroviral_Gag-Pol_poly"/>
</dbReference>
<dbReference type="InterPro" id="IPR000840">
    <property type="entry name" value="G_retro_matrix"/>
</dbReference>
<keyword evidence="4" id="KW-0472">Membrane</keyword>
<dbReference type="GO" id="GO:0019068">
    <property type="term" value="P:virion assembly"/>
    <property type="evidence" value="ECO:0007669"/>
    <property type="project" value="InterPro"/>
</dbReference>
<feature type="domain" description="CCHC-type" evidence="6">
    <location>
        <begin position="446"/>
        <end position="462"/>
    </location>
</feature>
<dbReference type="Pfam" id="PF02093">
    <property type="entry name" value="Gag_p30"/>
    <property type="match status" value="1"/>
</dbReference>
<evidence type="ECO:0000259" key="6">
    <source>
        <dbReference type="SMART" id="SM00343"/>
    </source>
</evidence>
<keyword evidence="3" id="KW-1043">Host membrane</keyword>
<dbReference type="SUPFAM" id="SSF47943">
    <property type="entry name" value="Retrovirus capsid protein, N-terminal core domain"/>
    <property type="match status" value="1"/>
</dbReference>
<comment type="subcellular location">
    <subcellularLocation>
        <location evidence="1">Host cell membrane</location>
    </subcellularLocation>
</comment>
<feature type="compositionally biased region" description="Basic and acidic residues" evidence="5">
    <location>
        <begin position="458"/>
        <end position="471"/>
    </location>
</feature>
<evidence type="ECO:0000256" key="5">
    <source>
        <dbReference type="SAM" id="MobiDB-lite"/>
    </source>
</evidence>
<evidence type="ECO:0000256" key="1">
    <source>
        <dbReference type="ARBA" id="ARBA00004165"/>
    </source>
</evidence>
<feature type="region of interest" description="Disordered" evidence="5">
    <location>
        <begin position="419"/>
        <end position="440"/>
    </location>
</feature>
<reference evidence="7" key="1">
    <citation type="submission" date="2025-05" db="UniProtKB">
        <authorList>
            <consortium name="Ensembl"/>
        </authorList>
    </citation>
    <scope>IDENTIFICATION</scope>
</reference>
<dbReference type="InterPro" id="IPR010999">
    <property type="entry name" value="Retrovr_matrix"/>
</dbReference>
<keyword evidence="2" id="KW-1032">Host cell membrane</keyword>
<dbReference type="Proteomes" id="UP000694403">
    <property type="component" value="Unplaced"/>
</dbReference>
<dbReference type="Gene3D" id="1.10.375.10">
    <property type="entry name" value="Human Immunodeficiency Virus Type 1 Capsid Protein"/>
    <property type="match status" value="1"/>
</dbReference>
<protein>
    <recommendedName>
        <fullName evidence="6">CCHC-type domain-containing protein</fullName>
    </recommendedName>
</protein>